<gene>
    <name evidence="2" type="ORF">H4683_001227</name>
</gene>
<dbReference type="EMBL" id="JADBEL010000004">
    <property type="protein sequence ID" value="MBE1554152.1"/>
    <property type="molecule type" value="Genomic_DNA"/>
</dbReference>
<keyword evidence="2" id="KW-0689">Ribosomal protein</keyword>
<evidence type="ECO:0000259" key="1">
    <source>
        <dbReference type="PROSITE" id="PS51737"/>
    </source>
</evidence>
<dbReference type="PANTHER" id="PTHR30461:SF23">
    <property type="entry name" value="DNA RECOMBINASE-RELATED"/>
    <property type="match status" value="1"/>
</dbReference>
<dbReference type="Proteomes" id="UP000658225">
    <property type="component" value="Unassembled WGS sequence"/>
</dbReference>
<dbReference type="InterPro" id="IPR038109">
    <property type="entry name" value="DNA_bind_recomb_sf"/>
</dbReference>
<reference evidence="2" key="1">
    <citation type="submission" date="2020-10" db="EMBL/GenBank/DDBJ databases">
        <title>Genomic Encyclopedia of Type Strains, Phase IV (KMG-IV): sequencing the most valuable type-strain genomes for metagenomic binning, comparative biology and taxonomic classification.</title>
        <authorList>
            <person name="Goeker M."/>
        </authorList>
    </citation>
    <scope>NUCLEOTIDE SEQUENCE</scope>
    <source>
        <strain evidence="2">DSM 13886</strain>
    </source>
</reference>
<comment type="caution">
    <text evidence="2">The sequence shown here is derived from an EMBL/GenBank/DDBJ whole genome shotgun (WGS) entry which is preliminary data.</text>
</comment>
<dbReference type="InterPro" id="IPR050639">
    <property type="entry name" value="SSR_resolvase"/>
</dbReference>
<dbReference type="InterPro" id="IPR036162">
    <property type="entry name" value="Resolvase-like_N_sf"/>
</dbReference>
<dbReference type="SUPFAM" id="SSF53041">
    <property type="entry name" value="Resolvase-like"/>
    <property type="match status" value="1"/>
</dbReference>
<evidence type="ECO:0000313" key="2">
    <source>
        <dbReference type="EMBL" id="MBE1554152.1"/>
    </source>
</evidence>
<dbReference type="InterPro" id="IPR011109">
    <property type="entry name" value="DNA_bind_recombinase_dom"/>
</dbReference>
<name>A0A927MJ82_9BACL</name>
<dbReference type="GO" id="GO:0005840">
    <property type="term" value="C:ribosome"/>
    <property type="evidence" value="ECO:0007669"/>
    <property type="project" value="UniProtKB-KW"/>
</dbReference>
<sequence>MCIEQDRLSRLDTIKWEYLKDILRDNNVKIAAPGSITDLSNEDDEFISDLKNLFARRSRRDLLRKMIRGKSQYTREGNVWGRQPEEYTYYPETGMLEVNEERSWLIPFIDDLYLEGNLGITKIVNELNKRCKTIEGKKWTSQQVLAKLKRKSYHGVLEKIFKTETITKPDVYPKLRTEGTYDRIQKELRKRYIRKSAEPHFLRDTEILCASCGKVISVKKHFTYGKKENQRYPMFVISHTAETTHDNCATKPYVNDKRIKHRIIKAVKDNIIE</sequence>
<organism evidence="2 3">
    <name type="scientific">Sporosarcina limicola</name>
    <dbReference type="NCBI Taxonomy" id="34101"/>
    <lineage>
        <taxon>Bacteria</taxon>
        <taxon>Bacillati</taxon>
        <taxon>Bacillota</taxon>
        <taxon>Bacilli</taxon>
        <taxon>Bacillales</taxon>
        <taxon>Caryophanaceae</taxon>
        <taxon>Sporosarcina</taxon>
    </lineage>
</organism>
<dbReference type="PANTHER" id="PTHR30461">
    <property type="entry name" value="DNA-INVERTASE FROM LAMBDOID PROPHAGE"/>
    <property type="match status" value="1"/>
</dbReference>
<protein>
    <submittedName>
        <fullName evidence="2">Ribosomal protein L39E</fullName>
    </submittedName>
</protein>
<dbReference type="RefSeq" id="WP_225941905.1">
    <property type="nucleotide sequence ID" value="NZ_JADBEL010000004.1"/>
</dbReference>
<feature type="domain" description="Recombinase" evidence="1">
    <location>
        <begin position="86"/>
        <end position="194"/>
    </location>
</feature>
<dbReference type="Pfam" id="PF07508">
    <property type="entry name" value="Recombinase"/>
    <property type="match status" value="1"/>
</dbReference>
<keyword evidence="2" id="KW-0687">Ribonucleoprotein</keyword>
<dbReference type="PROSITE" id="PS51737">
    <property type="entry name" value="RECOMBINASE_DNA_BIND"/>
    <property type="match status" value="1"/>
</dbReference>
<dbReference type="AlphaFoldDB" id="A0A927MJ82"/>
<evidence type="ECO:0000313" key="3">
    <source>
        <dbReference type="Proteomes" id="UP000658225"/>
    </source>
</evidence>
<dbReference type="Gene3D" id="3.90.1750.20">
    <property type="entry name" value="Putative Large Serine Recombinase, Chain B, Domain 2"/>
    <property type="match status" value="1"/>
</dbReference>
<dbReference type="GO" id="GO:0000150">
    <property type="term" value="F:DNA strand exchange activity"/>
    <property type="evidence" value="ECO:0007669"/>
    <property type="project" value="InterPro"/>
</dbReference>
<accession>A0A927MJ82</accession>
<keyword evidence="3" id="KW-1185">Reference proteome</keyword>
<proteinExistence type="predicted"/>
<dbReference type="GO" id="GO:0003677">
    <property type="term" value="F:DNA binding"/>
    <property type="evidence" value="ECO:0007669"/>
    <property type="project" value="InterPro"/>
</dbReference>